<name>A0A372JHT9_9ACTN</name>
<gene>
    <name evidence="1" type="ORF">DZF91_21535</name>
</gene>
<dbReference type="PANTHER" id="PTHR42110">
    <property type="entry name" value="L-ASPARAGINASE, PUTATIVE (AFU_ORTHOLOGUE AFUA_3G11890)-RELATED"/>
    <property type="match status" value="1"/>
</dbReference>
<protein>
    <submittedName>
        <fullName evidence="1">Asparaginase</fullName>
    </submittedName>
</protein>
<comment type="caution">
    <text evidence="1">The sequence shown here is derived from an EMBL/GenBank/DDBJ whole genome shotgun (WGS) entry which is preliminary data.</text>
</comment>
<organism evidence="1 2">
    <name type="scientific">Actinomadura logoneensis</name>
    <dbReference type="NCBI Taxonomy" id="2293572"/>
    <lineage>
        <taxon>Bacteria</taxon>
        <taxon>Bacillati</taxon>
        <taxon>Actinomycetota</taxon>
        <taxon>Actinomycetes</taxon>
        <taxon>Streptosporangiales</taxon>
        <taxon>Thermomonosporaceae</taxon>
        <taxon>Actinomadura</taxon>
    </lineage>
</organism>
<sequence length="318" mass="32337">MRGPMYEVLAEVVRNDFVESRHYGSVVGVAPDGSVAYARGAVDETVLPRSTTKPFQAVACLSAGAPLAGERLAIAAGSHTGEDFHLAAVEAILAGAGLGVEALRCPPSWPEDEPTKAALIRAGQGESRERMNCSGKHAAMLAACAANGWPTESYLDPDHPLQREVARIMGEAAGEEPSPVAVDGCGAPLFGLTLTGLARAMATLVRADGPYRAVADAMRAHPEYVGGTGHANTEFMRLLPGCVAKGGAEGVLVAATADGSAVAVKVIDGSPRATTAIALRALAALGVDTTPAAPLGAVPVLGGGRPVGEIRTTPEGHQ</sequence>
<proteinExistence type="predicted"/>
<dbReference type="Pfam" id="PF06089">
    <property type="entry name" value="Asparaginase_II"/>
    <property type="match status" value="1"/>
</dbReference>
<dbReference type="Proteomes" id="UP000261811">
    <property type="component" value="Unassembled WGS sequence"/>
</dbReference>
<reference evidence="1 2" key="1">
    <citation type="submission" date="2018-08" db="EMBL/GenBank/DDBJ databases">
        <title>Actinomadura jelena sp. nov., a novel Actinomycete isolated from soil in Chad.</title>
        <authorList>
            <person name="Shi L."/>
        </authorList>
    </citation>
    <scope>NUCLEOTIDE SEQUENCE [LARGE SCALE GENOMIC DNA]</scope>
    <source>
        <strain evidence="1 2">NEAU-G17</strain>
    </source>
</reference>
<dbReference type="AlphaFoldDB" id="A0A372JHT9"/>
<dbReference type="InterPro" id="IPR010349">
    <property type="entry name" value="Asparaginase_II"/>
</dbReference>
<dbReference type="PANTHER" id="PTHR42110:SF1">
    <property type="entry name" value="L-ASPARAGINASE, PUTATIVE (AFU_ORTHOLOGUE AFUA_3G11890)-RELATED"/>
    <property type="match status" value="1"/>
</dbReference>
<dbReference type="OrthoDB" id="9780674at2"/>
<dbReference type="EMBL" id="QURH01000333">
    <property type="protein sequence ID" value="RFU39573.1"/>
    <property type="molecule type" value="Genomic_DNA"/>
</dbReference>
<evidence type="ECO:0000313" key="1">
    <source>
        <dbReference type="EMBL" id="RFU39573.1"/>
    </source>
</evidence>
<accession>A0A372JHT9</accession>
<evidence type="ECO:0000313" key="2">
    <source>
        <dbReference type="Proteomes" id="UP000261811"/>
    </source>
</evidence>
<keyword evidence="2" id="KW-1185">Reference proteome</keyword>